<evidence type="ECO:0000256" key="1">
    <source>
        <dbReference type="SAM" id="MobiDB-lite"/>
    </source>
</evidence>
<dbReference type="Proteomes" id="UP001500888">
    <property type="component" value="Unassembled WGS sequence"/>
</dbReference>
<organism evidence="2 3">
    <name type="scientific">Sphaerisporangium flaviroseum</name>
    <dbReference type="NCBI Taxonomy" id="509199"/>
    <lineage>
        <taxon>Bacteria</taxon>
        <taxon>Bacillati</taxon>
        <taxon>Actinomycetota</taxon>
        <taxon>Actinomycetes</taxon>
        <taxon>Streptosporangiales</taxon>
        <taxon>Streptosporangiaceae</taxon>
        <taxon>Sphaerisporangium</taxon>
    </lineage>
</organism>
<proteinExistence type="predicted"/>
<name>A0ABP7JH45_9ACTN</name>
<comment type="caution">
    <text evidence="2">The sequence shown here is derived from an EMBL/GenBank/DDBJ whole genome shotgun (WGS) entry which is preliminary data.</text>
</comment>
<evidence type="ECO:0000313" key="2">
    <source>
        <dbReference type="EMBL" id="GAA3844899.1"/>
    </source>
</evidence>
<gene>
    <name evidence="2" type="ORF">GCM10022226_80030</name>
</gene>
<sequence length="79" mass="8495">MKLAALARYGVASKAPMLRDLGDDRQAATLPATVRHLETASVDDALDVRRPEPPAHHGPGVSERWNLNSDELVGLPRGS</sequence>
<reference evidence="3" key="1">
    <citation type="journal article" date="2019" name="Int. J. Syst. Evol. Microbiol.">
        <title>The Global Catalogue of Microorganisms (GCM) 10K type strain sequencing project: providing services to taxonomists for standard genome sequencing and annotation.</title>
        <authorList>
            <consortium name="The Broad Institute Genomics Platform"/>
            <consortium name="The Broad Institute Genome Sequencing Center for Infectious Disease"/>
            <person name="Wu L."/>
            <person name="Ma J."/>
        </authorList>
    </citation>
    <scope>NUCLEOTIDE SEQUENCE [LARGE SCALE GENOMIC DNA]</scope>
    <source>
        <strain evidence="3">JCM 16908</strain>
    </source>
</reference>
<evidence type="ECO:0000313" key="3">
    <source>
        <dbReference type="Proteomes" id="UP001500888"/>
    </source>
</evidence>
<protein>
    <submittedName>
        <fullName evidence="2">Uncharacterized protein</fullName>
    </submittedName>
</protein>
<keyword evidence="3" id="KW-1185">Reference proteome</keyword>
<feature type="region of interest" description="Disordered" evidence="1">
    <location>
        <begin position="41"/>
        <end position="79"/>
    </location>
</feature>
<feature type="compositionally biased region" description="Basic and acidic residues" evidence="1">
    <location>
        <begin position="46"/>
        <end position="55"/>
    </location>
</feature>
<dbReference type="EMBL" id="BAAAZR010000063">
    <property type="protein sequence ID" value="GAA3844899.1"/>
    <property type="molecule type" value="Genomic_DNA"/>
</dbReference>
<accession>A0ABP7JH45</accession>